<dbReference type="EMBL" id="JAAEDH010000003">
    <property type="protein sequence ID" value="MBR0654277.1"/>
    <property type="molecule type" value="Genomic_DNA"/>
</dbReference>
<dbReference type="Proteomes" id="UP001196068">
    <property type="component" value="Unassembled WGS sequence"/>
</dbReference>
<feature type="transmembrane region" description="Helical" evidence="1">
    <location>
        <begin position="375"/>
        <end position="392"/>
    </location>
</feature>
<comment type="caution">
    <text evidence="2">The sequence shown here is derived from an EMBL/GenBank/DDBJ whole genome shotgun (WGS) entry which is preliminary data.</text>
</comment>
<accession>A0AAF1JV05</accession>
<protein>
    <submittedName>
        <fullName evidence="2">Uncharacterized protein</fullName>
    </submittedName>
</protein>
<evidence type="ECO:0000313" key="3">
    <source>
        <dbReference type="Proteomes" id="UP001196068"/>
    </source>
</evidence>
<evidence type="ECO:0000256" key="1">
    <source>
        <dbReference type="SAM" id="Phobius"/>
    </source>
</evidence>
<reference evidence="2" key="1">
    <citation type="submission" date="2020-01" db="EMBL/GenBank/DDBJ databases">
        <authorList>
            <person name="Rat A."/>
        </authorList>
    </citation>
    <scope>NUCLEOTIDE SEQUENCE</scope>
    <source>
        <strain evidence="2">LMG 28251</strain>
    </source>
</reference>
<evidence type="ECO:0000313" key="2">
    <source>
        <dbReference type="EMBL" id="MBR0654277.1"/>
    </source>
</evidence>
<feature type="transmembrane region" description="Helical" evidence="1">
    <location>
        <begin position="310"/>
        <end position="338"/>
    </location>
</feature>
<feature type="transmembrane region" description="Helical" evidence="1">
    <location>
        <begin position="344"/>
        <end position="363"/>
    </location>
</feature>
<sequence length="396" mass="42808">MIWDKPWVYGPLLHLFHWRVSLWLPLAAQALMVSHLLWLVLRVVRGVAGPAWHLALCAGVAALTTAPFTIALLMPDVFAPVVVLATFLLGFGAPRLSRGEMAWVGLLATVGIAAHLSHVPLALALLVVGTLLAWRWRPVLRMAAPLLAAIALLLVTNLVGHGRLSLSPHGATFLFARLQDDGPATRTLQAECPGRGWYLCAFVDRFPMDSDVFLWVPDSPMNRDAEGRARFLGGALLSDEAREIVAETLRREPVAVARAMTLNALRQLVTAEAGDTLGDDVEASTGSRIREYFPAAETARYAASLQLRGALPAAAAPFFVPHAPVLVLGVLLCLVGLWRRPDPTLRALLLLVLLGCAANALATGGLSKPHHRYEARILWLVPFAGALVMAGTRRRV</sequence>
<reference evidence="2" key="2">
    <citation type="journal article" date="2021" name="Syst. Appl. Microbiol.">
        <title>Roseomonas hellenica sp. nov., isolated from roots of wild-growing Alkanna tinctoria.</title>
        <authorList>
            <person name="Rat A."/>
            <person name="Naranjo H.D."/>
            <person name="Lebbe L."/>
            <person name="Cnockaert M."/>
            <person name="Krigas N."/>
            <person name="Grigoriadou K."/>
            <person name="Maloupa E."/>
            <person name="Willems A."/>
        </authorList>
    </citation>
    <scope>NUCLEOTIDE SEQUENCE</scope>
    <source>
        <strain evidence="2">LMG 28251</strain>
    </source>
</reference>
<keyword evidence="3" id="KW-1185">Reference proteome</keyword>
<organism evidence="2 3">
    <name type="scientific">Plastoroseomonas arctica</name>
    <dbReference type="NCBI Taxonomy" id="1509237"/>
    <lineage>
        <taxon>Bacteria</taxon>
        <taxon>Pseudomonadati</taxon>
        <taxon>Pseudomonadota</taxon>
        <taxon>Alphaproteobacteria</taxon>
        <taxon>Acetobacterales</taxon>
        <taxon>Acetobacteraceae</taxon>
        <taxon>Plastoroseomonas</taxon>
    </lineage>
</organism>
<keyword evidence="1" id="KW-0812">Transmembrane</keyword>
<feature type="transmembrane region" description="Helical" evidence="1">
    <location>
        <begin position="103"/>
        <end position="136"/>
    </location>
</feature>
<feature type="transmembrane region" description="Helical" evidence="1">
    <location>
        <begin position="20"/>
        <end position="40"/>
    </location>
</feature>
<dbReference type="AlphaFoldDB" id="A0AAF1JV05"/>
<keyword evidence="1" id="KW-1133">Transmembrane helix</keyword>
<proteinExistence type="predicted"/>
<keyword evidence="1" id="KW-0472">Membrane</keyword>
<feature type="transmembrane region" description="Helical" evidence="1">
    <location>
        <begin position="77"/>
        <end position="96"/>
    </location>
</feature>
<feature type="transmembrane region" description="Helical" evidence="1">
    <location>
        <begin position="52"/>
        <end position="71"/>
    </location>
</feature>
<gene>
    <name evidence="2" type="ORF">GXW79_04195</name>
</gene>
<name>A0AAF1JV05_9PROT</name>